<dbReference type="AlphaFoldDB" id="A0A023G044"/>
<reference evidence="1" key="1">
    <citation type="submission" date="2014-03" db="EMBL/GenBank/DDBJ databases">
        <title>The sialotranscriptome of Amblyomma triste, Amblyomma parvum and Amblyomma cajennense ticks, uncovered by 454-based RNA-seq.</title>
        <authorList>
            <person name="Garcia G.R."/>
            <person name="Gardinassi L.G."/>
            <person name="Ribeiro J.M."/>
            <person name="Anatriello E."/>
            <person name="Ferreira B.R."/>
            <person name="Moreira H.N."/>
            <person name="Mafra C."/>
            <person name="Olegario M.M."/>
            <person name="Szabo P.J."/>
            <person name="Miranda-Santos I.K."/>
            <person name="Maruyama S.R."/>
        </authorList>
    </citation>
    <scope>NUCLEOTIDE SEQUENCE</scope>
    <source>
        <strain evidence="1">Mato Grasso do Sul</strain>
        <tissue evidence="1">Salivary glands</tissue>
    </source>
</reference>
<name>A0A023G044_AMBTT</name>
<proteinExistence type="evidence at transcript level"/>
<evidence type="ECO:0000313" key="1">
    <source>
        <dbReference type="EMBL" id="JAC27486.1"/>
    </source>
</evidence>
<organism evidence="1">
    <name type="scientific">Amblyomma triste</name>
    <name type="common">Neotropical tick</name>
    <dbReference type="NCBI Taxonomy" id="251400"/>
    <lineage>
        <taxon>Eukaryota</taxon>
        <taxon>Metazoa</taxon>
        <taxon>Ecdysozoa</taxon>
        <taxon>Arthropoda</taxon>
        <taxon>Chelicerata</taxon>
        <taxon>Arachnida</taxon>
        <taxon>Acari</taxon>
        <taxon>Parasitiformes</taxon>
        <taxon>Ixodida</taxon>
        <taxon>Ixodoidea</taxon>
        <taxon>Ixodidae</taxon>
        <taxon>Amblyomminae</taxon>
        <taxon>Amblyomma</taxon>
    </lineage>
</organism>
<accession>A0A023G044</accession>
<protein>
    <submittedName>
        <fullName evidence="1">Putative secreted protein</fullName>
    </submittedName>
</protein>
<dbReference type="EMBL" id="GBBM01007932">
    <property type="protein sequence ID" value="JAC27486.1"/>
    <property type="molecule type" value="mRNA"/>
</dbReference>
<sequence length="88" mass="10034">MLGHTLSSLLIQACFTGRVEKLNLYKLVFPITVHTTVHDIQVMSPNICHYFRYLSLSDGSTKHIGDYKIITTSRAEHHTRDTQRGFAT</sequence>